<name>B9BU49_9BURK</name>
<dbReference type="AlphaFoldDB" id="B9BU49"/>
<protein>
    <submittedName>
        <fullName evidence="2">Uncharacterized protein</fullName>
    </submittedName>
</protein>
<gene>
    <name evidence="2" type="ORF">BURMUCGD2_0617</name>
</gene>
<comment type="caution">
    <text evidence="2">The sequence shown here is derived from an EMBL/GenBank/DDBJ whole genome shotgun (WGS) entry which is preliminary data.</text>
</comment>
<sequence>MPSAALRQTVAKPVEKLEADQGFAEHARERANARAKPKP</sequence>
<proteinExistence type="predicted"/>
<evidence type="ECO:0000313" key="3">
    <source>
        <dbReference type="Proteomes" id="UP000004535"/>
    </source>
</evidence>
<evidence type="ECO:0000256" key="1">
    <source>
        <dbReference type="SAM" id="MobiDB-lite"/>
    </source>
</evidence>
<reference evidence="2 3" key="1">
    <citation type="journal article" date="2012" name="J. Bacteriol.">
        <title>Draft Genome Sequence Determination for Cystic Fibrosis and Chronic Granulomatous Disease Burkholderia multivorans Isolates.</title>
        <authorList>
            <person name="Varga J.J."/>
            <person name="Losada L."/>
            <person name="Zelazny A.M."/>
            <person name="Brinkac L."/>
            <person name="Harkins D."/>
            <person name="Radune D."/>
            <person name="Hostetler J."/>
            <person name="Sampaio E.P."/>
            <person name="Ronning C.M."/>
            <person name="Nierman W.C."/>
            <person name="Greenberg D.E."/>
            <person name="Holland S.M."/>
            <person name="Goldberg J.B."/>
        </authorList>
    </citation>
    <scope>NUCLEOTIDE SEQUENCE [LARGE SCALE GENOMIC DNA]</scope>
    <source>
        <strain evidence="2 3">CGD2</strain>
    </source>
</reference>
<feature type="region of interest" description="Disordered" evidence="1">
    <location>
        <begin position="1"/>
        <end position="39"/>
    </location>
</feature>
<accession>B9BU49</accession>
<dbReference type="Proteomes" id="UP000004535">
    <property type="component" value="Unassembled WGS sequence"/>
</dbReference>
<dbReference type="EMBL" id="ACFC01000008">
    <property type="protein sequence ID" value="EEE05967.1"/>
    <property type="molecule type" value="Genomic_DNA"/>
</dbReference>
<feature type="compositionally biased region" description="Basic and acidic residues" evidence="1">
    <location>
        <begin position="13"/>
        <end position="32"/>
    </location>
</feature>
<evidence type="ECO:0000313" key="2">
    <source>
        <dbReference type="EMBL" id="EEE05967.1"/>
    </source>
</evidence>
<organism evidence="2 3">
    <name type="scientific">Burkholderia multivorans CGD2</name>
    <dbReference type="NCBI Taxonomy" id="513052"/>
    <lineage>
        <taxon>Bacteria</taxon>
        <taxon>Pseudomonadati</taxon>
        <taxon>Pseudomonadota</taxon>
        <taxon>Betaproteobacteria</taxon>
        <taxon>Burkholderiales</taxon>
        <taxon>Burkholderiaceae</taxon>
        <taxon>Burkholderia</taxon>
        <taxon>Burkholderia cepacia complex</taxon>
    </lineage>
</organism>